<comment type="caution">
    <text evidence="7">The sequence shown here is derived from an EMBL/GenBank/DDBJ whole genome shotgun (WGS) entry which is preliminary data.</text>
</comment>
<keyword evidence="5 6" id="KW-0472">Membrane</keyword>
<evidence type="ECO:0000256" key="1">
    <source>
        <dbReference type="ARBA" id="ARBA00004651"/>
    </source>
</evidence>
<keyword evidence="2" id="KW-1003">Cell membrane</keyword>
<dbReference type="EMBL" id="LAZR01067793">
    <property type="protein sequence ID" value="KKK50886.1"/>
    <property type="molecule type" value="Genomic_DNA"/>
</dbReference>
<gene>
    <name evidence="7" type="ORF">LCGC14_3120540</name>
</gene>
<keyword evidence="4 6" id="KW-1133">Transmembrane helix</keyword>
<evidence type="ECO:0000256" key="6">
    <source>
        <dbReference type="SAM" id="Phobius"/>
    </source>
</evidence>
<evidence type="ECO:0000256" key="5">
    <source>
        <dbReference type="ARBA" id="ARBA00023136"/>
    </source>
</evidence>
<dbReference type="InterPro" id="IPR001851">
    <property type="entry name" value="ABC_transp_permease"/>
</dbReference>
<dbReference type="AlphaFoldDB" id="A0A0F8YSC7"/>
<reference evidence="7" key="1">
    <citation type="journal article" date="2015" name="Nature">
        <title>Complex archaea that bridge the gap between prokaryotes and eukaryotes.</title>
        <authorList>
            <person name="Spang A."/>
            <person name="Saw J.H."/>
            <person name="Jorgensen S.L."/>
            <person name="Zaremba-Niedzwiedzka K."/>
            <person name="Martijn J."/>
            <person name="Lind A.E."/>
            <person name="van Eijk R."/>
            <person name="Schleper C."/>
            <person name="Guy L."/>
            <person name="Ettema T.J."/>
        </authorList>
    </citation>
    <scope>NUCLEOTIDE SEQUENCE</scope>
</reference>
<evidence type="ECO:0000256" key="3">
    <source>
        <dbReference type="ARBA" id="ARBA00022692"/>
    </source>
</evidence>
<feature type="non-terminal residue" evidence="7">
    <location>
        <position position="315"/>
    </location>
</feature>
<sequence length="315" mass="33219">MKINKLVKTGSGKGIKQTTMLIMLIVVLAIAATIVNPKFLSVKNIINIFQQISVLGIVACGVGMLLVSGEIDISVGPQVSLMGIILSMIIQKIGGLPPEAPNAWLAPWAIPMAFVVSFIVGFLLGLANGITVIKSRVTSFIITLGFGSVYKGLALLISGGSSYMLFGRFELLGRGRVLKIIPIPILFFIGIVIITHLVLKYLRYGRFLYAIGGNKKAAYVSGIKTDRITLTGYVVVGLLNALAALILISRVGTALATTGDSYSLDSLASVIVGGVAITGGKGNALSFFLGVFLIGMLGNALVIMNVNPHMRDVVI</sequence>
<keyword evidence="3 6" id="KW-0812">Transmembrane</keyword>
<accession>A0A0F8YSC7</accession>
<feature type="transmembrane region" description="Helical" evidence="6">
    <location>
        <begin position="287"/>
        <end position="306"/>
    </location>
</feature>
<feature type="transmembrane region" description="Helical" evidence="6">
    <location>
        <begin position="139"/>
        <end position="160"/>
    </location>
</feature>
<dbReference type="Pfam" id="PF02653">
    <property type="entry name" value="BPD_transp_2"/>
    <property type="match status" value="1"/>
</dbReference>
<feature type="transmembrane region" description="Helical" evidence="6">
    <location>
        <begin position="45"/>
        <end position="67"/>
    </location>
</feature>
<dbReference type="GO" id="GO:0005886">
    <property type="term" value="C:plasma membrane"/>
    <property type="evidence" value="ECO:0007669"/>
    <property type="project" value="UniProtKB-SubCell"/>
</dbReference>
<evidence type="ECO:0000313" key="7">
    <source>
        <dbReference type="EMBL" id="KKK50886.1"/>
    </source>
</evidence>
<dbReference type="CDD" id="cd06579">
    <property type="entry name" value="TM_PBP1_transp_AraH_like"/>
    <property type="match status" value="1"/>
</dbReference>
<proteinExistence type="predicted"/>
<comment type="subcellular location">
    <subcellularLocation>
        <location evidence="1">Cell membrane</location>
        <topology evidence="1">Multi-pass membrane protein</topology>
    </subcellularLocation>
</comment>
<protein>
    <recommendedName>
        <fullName evidence="8">ABC transporter permease</fullName>
    </recommendedName>
</protein>
<evidence type="ECO:0000256" key="2">
    <source>
        <dbReference type="ARBA" id="ARBA00022475"/>
    </source>
</evidence>
<dbReference type="PANTHER" id="PTHR32196">
    <property type="entry name" value="ABC TRANSPORTER PERMEASE PROTEIN YPHD-RELATED-RELATED"/>
    <property type="match status" value="1"/>
</dbReference>
<feature type="transmembrane region" description="Helical" evidence="6">
    <location>
        <begin position="180"/>
        <end position="199"/>
    </location>
</feature>
<feature type="transmembrane region" description="Helical" evidence="6">
    <location>
        <begin position="108"/>
        <end position="127"/>
    </location>
</feature>
<feature type="transmembrane region" description="Helical" evidence="6">
    <location>
        <begin position="230"/>
        <end position="249"/>
    </location>
</feature>
<organism evidence="7">
    <name type="scientific">marine sediment metagenome</name>
    <dbReference type="NCBI Taxonomy" id="412755"/>
    <lineage>
        <taxon>unclassified sequences</taxon>
        <taxon>metagenomes</taxon>
        <taxon>ecological metagenomes</taxon>
    </lineage>
</organism>
<name>A0A0F8YSC7_9ZZZZ</name>
<dbReference type="GO" id="GO:0022857">
    <property type="term" value="F:transmembrane transporter activity"/>
    <property type="evidence" value="ECO:0007669"/>
    <property type="project" value="InterPro"/>
</dbReference>
<evidence type="ECO:0000256" key="4">
    <source>
        <dbReference type="ARBA" id="ARBA00022989"/>
    </source>
</evidence>
<feature type="transmembrane region" description="Helical" evidence="6">
    <location>
        <begin position="21"/>
        <end position="39"/>
    </location>
</feature>
<evidence type="ECO:0008006" key="8">
    <source>
        <dbReference type="Google" id="ProtNLM"/>
    </source>
</evidence>